<keyword evidence="4" id="KW-1185">Reference proteome</keyword>
<protein>
    <submittedName>
        <fullName evidence="2">Transcriptional regulator</fullName>
    </submittedName>
</protein>
<comment type="caution">
    <text evidence="2">The sequence shown here is derived from an EMBL/GenBank/DDBJ whole genome shotgun (WGS) entry which is preliminary data.</text>
</comment>
<sequence length="124" mass="13171">MDYMALKHTHVMFAVLSIILFYTRAISRLASGKLAANKGVFIASHSIDTVLLISAVSLAVMASLNPAQQPWLMEKIILVIAYIALGFVIAKSTTKAKQAGALVLATLTLLAVGYLASAKNALIL</sequence>
<dbReference type="AlphaFoldDB" id="A0A0F4QFH8"/>
<evidence type="ECO:0000256" key="1">
    <source>
        <dbReference type="SAM" id="Phobius"/>
    </source>
</evidence>
<gene>
    <name evidence="3" type="ORF">C3B51_07655</name>
    <name evidence="2" type="ORF">TW77_19275</name>
</gene>
<reference evidence="2 4" key="1">
    <citation type="journal article" date="2015" name="BMC Genomics">
        <title>Genome mining reveals unlocked bioactive potential of marine Gram-negative bacteria.</title>
        <authorList>
            <person name="Machado H."/>
            <person name="Sonnenschein E.C."/>
            <person name="Melchiorsen J."/>
            <person name="Gram L."/>
        </authorList>
    </citation>
    <scope>NUCLEOTIDE SEQUENCE [LARGE SCALE GENOMIC DNA]</scope>
    <source>
        <strain evidence="2 4">S2471</strain>
    </source>
</reference>
<dbReference type="OrthoDB" id="5588650at2"/>
<dbReference type="InterPro" id="IPR007360">
    <property type="entry name" value="SirB"/>
</dbReference>
<keyword evidence="1" id="KW-1133">Transmembrane helix</keyword>
<dbReference type="PANTHER" id="PTHR39594:SF1">
    <property type="entry name" value="PROTEIN YCHQ"/>
    <property type="match status" value="1"/>
</dbReference>
<dbReference type="EMBL" id="JXYA01000049">
    <property type="protein sequence ID" value="KJZ06468.1"/>
    <property type="molecule type" value="Genomic_DNA"/>
</dbReference>
<dbReference type="GO" id="GO:0005886">
    <property type="term" value="C:plasma membrane"/>
    <property type="evidence" value="ECO:0007669"/>
    <property type="project" value="TreeGrafter"/>
</dbReference>
<dbReference type="RefSeq" id="WP_046006609.1">
    <property type="nucleotide sequence ID" value="NZ_JXYA01000049.1"/>
</dbReference>
<feature type="transmembrane region" description="Helical" evidence="1">
    <location>
        <begin position="41"/>
        <end position="64"/>
    </location>
</feature>
<organism evidence="2 4">
    <name type="scientific">Pseudoalteromonas rubra</name>
    <dbReference type="NCBI Taxonomy" id="43658"/>
    <lineage>
        <taxon>Bacteria</taxon>
        <taxon>Pseudomonadati</taxon>
        <taxon>Pseudomonadota</taxon>
        <taxon>Gammaproteobacteria</taxon>
        <taxon>Alteromonadales</taxon>
        <taxon>Pseudoalteromonadaceae</taxon>
        <taxon>Pseudoalteromonas</taxon>
    </lineage>
</organism>
<dbReference type="PATRIC" id="fig|43658.5.peg.4070"/>
<keyword evidence="1" id="KW-0472">Membrane</keyword>
<dbReference type="Pfam" id="PF04247">
    <property type="entry name" value="SirB"/>
    <property type="match status" value="1"/>
</dbReference>
<dbReference type="Proteomes" id="UP000292345">
    <property type="component" value="Unassembled WGS sequence"/>
</dbReference>
<reference evidence="3 5" key="2">
    <citation type="submission" date="2018-01" db="EMBL/GenBank/DDBJ databases">
        <title>Co-occurrence of chitin degradation, pigmentation and bioactivity in marine Pseudoalteromonas.</title>
        <authorList>
            <person name="Paulsen S."/>
            <person name="Gram L."/>
            <person name="Machado H."/>
        </authorList>
    </citation>
    <scope>NUCLEOTIDE SEQUENCE [LARGE SCALE GENOMIC DNA]</scope>
    <source>
        <strain evidence="3 5">S1946</strain>
    </source>
</reference>
<feature type="transmembrane region" description="Helical" evidence="1">
    <location>
        <begin position="76"/>
        <end position="93"/>
    </location>
</feature>
<dbReference type="PANTHER" id="PTHR39594">
    <property type="entry name" value="PROTEIN YCHQ"/>
    <property type="match status" value="1"/>
</dbReference>
<proteinExistence type="predicted"/>
<accession>A0A0F4QFH8</accession>
<keyword evidence="1" id="KW-0812">Transmembrane</keyword>
<feature type="transmembrane region" description="Helical" evidence="1">
    <location>
        <begin position="99"/>
        <end position="117"/>
    </location>
</feature>
<name>A0A0F4QFH8_9GAMM</name>
<dbReference type="EMBL" id="PPUZ01000020">
    <property type="protein sequence ID" value="RZM83176.1"/>
    <property type="molecule type" value="Genomic_DNA"/>
</dbReference>
<evidence type="ECO:0000313" key="3">
    <source>
        <dbReference type="EMBL" id="RZM83176.1"/>
    </source>
</evidence>
<dbReference type="PIRSF" id="PIRSF005610">
    <property type="entry name" value="SirB"/>
    <property type="match status" value="1"/>
</dbReference>
<evidence type="ECO:0000313" key="4">
    <source>
        <dbReference type="Proteomes" id="UP000033452"/>
    </source>
</evidence>
<evidence type="ECO:0000313" key="2">
    <source>
        <dbReference type="EMBL" id="KJZ06468.1"/>
    </source>
</evidence>
<evidence type="ECO:0000313" key="5">
    <source>
        <dbReference type="Proteomes" id="UP000292345"/>
    </source>
</evidence>
<dbReference type="Proteomes" id="UP000033452">
    <property type="component" value="Unassembled WGS sequence"/>
</dbReference>